<keyword evidence="3" id="KW-1185">Reference proteome</keyword>
<protein>
    <recommendedName>
        <fullName evidence="4">DUF5666 domain-containing protein</fullName>
    </recommendedName>
</protein>
<dbReference type="AlphaFoldDB" id="A0A919N289"/>
<organism evidence="2 3">
    <name type="scientific">Paractinoplanes rishiriensis</name>
    <dbReference type="NCBI Taxonomy" id="1050105"/>
    <lineage>
        <taxon>Bacteria</taxon>
        <taxon>Bacillati</taxon>
        <taxon>Actinomycetota</taxon>
        <taxon>Actinomycetes</taxon>
        <taxon>Micromonosporales</taxon>
        <taxon>Micromonosporaceae</taxon>
        <taxon>Paractinoplanes</taxon>
    </lineage>
</organism>
<feature type="transmembrane region" description="Helical" evidence="1">
    <location>
        <begin position="35"/>
        <end position="52"/>
    </location>
</feature>
<keyword evidence="1" id="KW-0472">Membrane</keyword>
<gene>
    <name evidence="2" type="ORF">Ari01nite_63820</name>
</gene>
<accession>A0A919N289</accession>
<keyword evidence="1" id="KW-1133">Transmembrane helix</keyword>
<evidence type="ECO:0000313" key="2">
    <source>
        <dbReference type="EMBL" id="GIE98917.1"/>
    </source>
</evidence>
<evidence type="ECO:0000313" key="3">
    <source>
        <dbReference type="Proteomes" id="UP000636960"/>
    </source>
</evidence>
<evidence type="ECO:0000256" key="1">
    <source>
        <dbReference type="SAM" id="Phobius"/>
    </source>
</evidence>
<dbReference type="RefSeq" id="WP_203785929.1">
    <property type="nucleotide sequence ID" value="NZ_BOMV01000066.1"/>
</dbReference>
<evidence type="ECO:0008006" key="4">
    <source>
        <dbReference type="Google" id="ProtNLM"/>
    </source>
</evidence>
<comment type="caution">
    <text evidence="2">The sequence shown here is derived from an EMBL/GenBank/DDBJ whole genome shotgun (WGS) entry which is preliminary data.</text>
</comment>
<dbReference type="EMBL" id="BOMV01000066">
    <property type="protein sequence ID" value="GIE98917.1"/>
    <property type="molecule type" value="Genomic_DNA"/>
</dbReference>
<sequence>MTDTDTEVIPAVDDDLSTALAAAAPRRWSNRATPLLLGLALLAGGFLGGVTVQKQFGGTRTSDVPVPPGATAGTLQTVGTDSLTIRTTTGRTVVVKIAPDTRLQRPAVLTDLRTGQPVTVQGSTATDGTIAATVVSGS</sequence>
<name>A0A919N289_9ACTN</name>
<dbReference type="Proteomes" id="UP000636960">
    <property type="component" value="Unassembled WGS sequence"/>
</dbReference>
<reference evidence="2" key="1">
    <citation type="submission" date="2021-01" db="EMBL/GenBank/DDBJ databases">
        <title>Whole genome shotgun sequence of Actinoplanes rishiriensis NBRC 108556.</title>
        <authorList>
            <person name="Komaki H."/>
            <person name="Tamura T."/>
        </authorList>
    </citation>
    <scope>NUCLEOTIDE SEQUENCE</scope>
    <source>
        <strain evidence="2">NBRC 108556</strain>
    </source>
</reference>
<proteinExistence type="predicted"/>
<keyword evidence="1" id="KW-0812">Transmembrane</keyword>